<gene>
    <name evidence="1" type="ORF">BLNAU_14813</name>
</gene>
<sequence length="153" mass="17395">MKVKHHKMMKVLLSRRAKGLGSVIYKQRTTSVMPLNEVFVEYNDIAQTTVQRTGAEKWDGIRISSCCLCVEGVSNLGHADCHKGTGEWRKVNERCVLTVGMVEGRREAQRHPNEWVLSARRRQHSIRSHLNKSICFKVESEPVHSNSSHVGTM</sequence>
<reference evidence="1 2" key="1">
    <citation type="journal article" date="2022" name="bioRxiv">
        <title>Genomics of Preaxostyla Flagellates Illuminates Evolutionary Transitions and the Path Towards Mitochondrial Loss.</title>
        <authorList>
            <person name="Novak L.V.F."/>
            <person name="Treitli S.C."/>
            <person name="Pyrih J."/>
            <person name="Halakuc P."/>
            <person name="Pipaliya S.V."/>
            <person name="Vacek V."/>
            <person name="Brzon O."/>
            <person name="Soukal P."/>
            <person name="Eme L."/>
            <person name="Dacks J.B."/>
            <person name="Karnkowska A."/>
            <person name="Elias M."/>
            <person name="Hampl V."/>
        </authorList>
    </citation>
    <scope>NUCLEOTIDE SEQUENCE [LARGE SCALE GENOMIC DNA]</scope>
    <source>
        <strain evidence="1">NAU3</strain>
        <tissue evidence="1">Gut</tissue>
    </source>
</reference>
<evidence type="ECO:0000313" key="2">
    <source>
        <dbReference type="Proteomes" id="UP001281761"/>
    </source>
</evidence>
<name>A0ABQ9XH99_9EUKA</name>
<organism evidence="1 2">
    <name type="scientific">Blattamonas nauphoetae</name>
    <dbReference type="NCBI Taxonomy" id="2049346"/>
    <lineage>
        <taxon>Eukaryota</taxon>
        <taxon>Metamonada</taxon>
        <taxon>Preaxostyla</taxon>
        <taxon>Oxymonadida</taxon>
        <taxon>Blattamonas</taxon>
    </lineage>
</organism>
<keyword evidence="2" id="KW-1185">Reference proteome</keyword>
<comment type="caution">
    <text evidence="1">The sequence shown here is derived from an EMBL/GenBank/DDBJ whole genome shotgun (WGS) entry which is preliminary data.</text>
</comment>
<protein>
    <submittedName>
        <fullName evidence="1">Uncharacterized protein</fullName>
    </submittedName>
</protein>
<dbReference type="EMBL" id="JARBJD010000140">
    <property type="protein sequence ID" value="KAK2950229.1"/>
    <property type="molecule type" value="Genomic_DNA"/>
</dbReference>
<evidence type="ECO:0000313" key="1">
    <source>
        <dbReference type="EMBL" id="KAK2950229.1"/>
    </source>
</evidence>
<dbReference type="Proteomes" id="UP001281761">
    <property type="component" value="Unassembled WGS sequence"/>
</dbReference>
<proteinExistence type="predicted"/>
<accession>A0ABQ9XH99</accession>